<dbReference type="EMBL" id="JAVFKD010000012">
    <property type="protein sequence ID" value="KAK5992246.1"/>
    <property type="molecule type" value="Genomic_DNA"/>
</dbReference>
<dbReference type="InterPro" id="IPR040151">
    <property type="entry name" value="Gfd2/YDR514C-like"/>
</dbReference>
<comment type="caution">
    <text evidence="2">The sequence shown here is derived from an EMBL/GenBank/DDBJ whole genome shotgun (WGS) entry which is preliminary data.</text>
</comment>
<accession>A0ABR0SJB3</accession>
<dbReference type="Pfam" id="PF21762">
    <property type="entry name" value="DEDDh_C"/>
    <property type="match status" value="1"/>
</dbReference>
<name>A0ABR0SJB3_9HYPO</name>
<dbReference type="PANTHER" id="PTHR28083">
    <property type="entry name" value="GOOD FOR FULL DBP5 ACTIVITY PROTEIN 2"/>
    <property type="match status" value="1"/>
</dbReference>
<gene>
    <name evidence="2" type="ORF">PT974_05647</name>
</gene>
<evidence type="ECO:0000259" key="1">
    <source>
        <dbReference type="Pfam" id="PF21762"/>
    </source>
</evidence>
<evidence type="ECO:0000313" key="3">
    <source>
        <dbReference type="Proteomes" id="UP001338125"/>
    </source>
</evidence>
<dbReference type="Proteomes" id="UP001338125">
    <property type="component" value="Unassembled WGS sequence"/>
</dbReference>
<feature type="domain" description="Gfd2/YDR514C-like C-terminal" evidence="1">
    <location>
        <begin position="45"/>
        <end position="255"/>
    </location>
</feature>
<proteinExistence type="predicted"/>
<evidence type="ECO:0000313" key="2">
    <source>
        <dbReference type="EMBL" id="KAK5992246.1"/>
    </source>
</evidence>
<dbReference type="PANTHER" id="PTHR28083:SF1">
    <property type="entry name" value="GOOD FOR FULL DBP5 ACTIVITY PROTEIN 2"/>
    <property type="match status" value="1"/>
</dbReference>
<organism evidence="2 3">
    <name type="scientific">Cladobotryum mycophilum</name>
    <dbReference type="NCBI Taxonomy" id="491253"/>
    <lineage>
        <taxon>Eukaryota</taxon>
        <taxon>Fungi</taxon>
        <taxon>Dikarya</taxon>
        <taxon>Ascomycota</taxon>
        <taxon>Pezizomycotina</taxon>
        <taxon>Sordariomycetes</taxon>
        <taxon>Hypocreomycetidae</taxon>
        <taxon>Hypocreales</taxon>
        <taxon>Hypocreaceae</taxon>
        <taxon>Cladobotryum</taxon>
    </lineage>
</organism>
<keyword evidence="3" id="KW-1185">Reference proteome</keyword>
<dbReference type="InterPro" id="IPR048519">
    <property type="entry name" value="Gfd2/YDR514C-like_C"/>
</dbReference>
<protein>
    <recommendedName>
        <fullName evidence="1">Gfd2/YDR514C-like C-terminal domain-containing protein</fullName>
    </recommendedName>
</protein>
<sequence>MSAYPVSYGPTAEAVQDVIETGDAILVAIDFELLCKERLQPNGTRAQPITEIGLTTLDLRTLRENHRAGGAVVRAPGDRGIDWMSLCRSSHVINDMYSDHGPETCRMRFSHTNPNNFVHGKSKFIRDKDIGDYLNHRFDEIRGSNRTNEERRKGKLRDIVLLTWASPMEERVLEFLQVGEVIDGIFRNMFRVDGVRPWDIQKHEYINRHFGTSGTDGKKAEAAIDSLGILIRPDLGKVHHNAGNDAAYVMKMFLALANLSNEQVEAYCERLESLEMMAS</sequence>
<reference evidence="2 3" key="1">
    <citation type="submission" date="2024-01" db="EMBL/GenBank/DDBJ databases">
        <title>Complete genome of Cladobotryum mycophilum ATHUM6906.</title>
        <authorList>
            <person name="Christinaki A.C."/>
            <person name="Myridakis A.I."/>
            <person name="Kouvelis V.N."/>
        </authorList>
    </citation>
    <scope>NUCLEOTIDE SEQUENCE [LARGE SCALE GENOMIC DNA]</scope>
    <source>
        <strain evidence="2 3">ATHUM6906</strain>
    </source>
</reference>